<dbReference type="Proteomes" id="UP000185491">
    <property type="component" value="Chromosome"/>
</dbReference>
<name>A0A1L7D450_9CORY</name>
<evidence type="ECO:0000313" key="1">
    <source>
        <dbReference type="EMBL" id="APT92875.1"/>
    </source>
</evidence>
<organism evidence="1 2">
    <name type="scientific">Corynebacterium phocae</name>
    <dbReference type="NCBI Taxonomy" id="161895"/>
    <lineage>
        <taxon>Bacteria</taxon>
        <taxon>Bacillati</taxon>
        <taxon>Actinomycetota</taxon>
        <taxon>Actinomycetes</taxon>
        <taxon>Mycobacteriales</taxon>
        <taxon>Corynebacteriaceae</taxon>
        <taxon>Corynebacterium</taxon>
    </lineage>
</organism>
<keyword evidence="2" id="KW-1185">Reference proteome</keyword>
<proteinExistence type="predicted"/>
<dbReference type="AlphaFoldDB" id="A0A1L7D450"/>
<dbReference type="EMBL" id="CP009249">
    <property type="protein sequence ID" value="APT92875.1"/>
    <property type="molecule type" value="Genomic_DNA"/>
</dbReference>
<reference evidence="1" key="1">
    <citation type="submission" date="2014-08" db="EMBL/GenBank/DDBJ databases">
        <title>Complete genome sequence of Corynebacterium phocae M408/89/1(T)(=DSM 44612(T)), isolated from the common seal (Phoca vitulina).</title>
        <authorList>
            <person name="Ruckert C."/>
            <person name="Albersmeier A."/>
            <person name="Winkler A."/>
            <person name="Kalinowski J."/>
        </authorList>
    </citation>
    <scope>NUCLEOTIDE SEQUENCE [LARGE SCALE GENOMIC DNA]</scope>
    <source>
        <strain evidence="1">M408/89/1</strain>
    </source>
</reference>
<protein>
    <submittedName>
        <fullName evidence="1">Uncharacterized protein</fullName>
    </submittedName>
</protein>
<sequence>MDYKNFDTTTDPALVYDRELIEGPIRAALVENFARAAVGFPVRTGAGRRPYHLEVELVGCAYAGGAPCFDYPERPSTGTILARRADGQETQFSADGMSWQDLEDRLHGFMLDWNHDLTALLQEARRCRKKAQEAEQALRAARSGQAAAIRQIRSLGGVTTRDISKLTGVPGRTVDVTLRPKQP</sequence>
<evidence type="ECO:0000313" key="2">
    <source>
        <dbReference type="Proteomes" id="UP000185491"/>
    </source>
</evidence>
<gene>
    <name evidence="1" type="ORF">CPHO_08240</name>
</gene>
<accession>A0A1L7D450</accession>
<dbReference type="RefSeq" id="WP_075734827.1">
    <property type="nucleotide sequence ID" value="NZ_CP009249.1"/>
</dbReference>
<dbReference type="KEGG" id="cpho:CPHO_08240"/>